<dbReference type="Proteomes" id="UP000187280">
    <property type="component" value="Unassembled WGS sequence"/>
</dbReference>
<accession>A0A1H4EKZ0</accession>
<evidence type="ECO:0000313" key="2">
    <source>
        <dbReference type="Proteomes" id="UP000187280"/>
    </source>
</evidence>
<protein>
    <submittedName>
        <fullName evidence="1">Uncharacterized protein</fullName>
    </submittedName>
</protein>
<name>A0A1H4EKZ0_9GAMM</name>
<gene>
    <name evidence="1" type="ORF">SAMN02982996_02695</name>
</gene>
<sequence>MWAAAQVGNHTPDKNQGTMLHHGAMISTVNTKYLEAGSLFYFCLLLREHEI</sequence>
<proteinExistence type="predicted"/>
<reference evidence="1 2" key="1">
    <citation type="submission" date="2016-10" db="EMBL/GenBank/DDBJ databases">
        <authorList>
            <person name="de Groot N.N."/>
        </authorList>
    </citation>
    <scope>NUCLEOTIDE SEQUENCE [LARGE SCALE GENOMIC DNA]</scope>
    <source>
        <strain evidence="1 2">ATCC 29281</strain>
    </source>
</reference>
<dbReference type="AlphaFoldDB" id="A0A1H4EKZ0"/>
<organism evidence="1 2">
    <name type="scientific">Lonsdalea quercina</name>
    <dbReference type="NCBI Taxonomy" id="71657"/>
    <lineage>
        <taxon>Bacteria</taxon>
        <taxon>Pseudomonadati</taxon>
        <taxon>Pseudomonadota</taxon>
        <taxon>Gammaproteobacteria</taxon>
        <taxon>Enterobacterales</taxon>
        <taxon>Pectobacteriaceae</taxon>
        <taxon>Lonsdalea</taxon>
    </lineage>
</organism>
<dbReference type="EMBL" id="FNQS01000010">
    <property type="protein sequence ID" value="SEA85705.1"/>
    <property type="molecule type" value="Genomic_DNA"/>
</dbReference>
<evidence type="ECO:0000313" key="1">
    <source>
        <dbReference type="EMBL" id="SEA85705.1"/>
    </source>
</evidence>
<keyword evidence="2" id="KW-1185">Reference proteome</keyword>